<proteinExistence type="predicted"/>
<evidence type="ECO:0000313" key="2">
    <source>
        <dbReference type="Proteomes" id="UP000316612"/>
    </source>
</evidence>
<protein>
    <submittedName>
        <fullName evidence="1">Uncharacterized protein</fullName>
    </submittedName>
</protein>
<comment type="caution">
    <text evidence="1">The sequence shown here is derived from an EMBL/GenBank/DDBJ whole genome shotgun (WGS) entry which is preliminary data.</text>
</comment>
<dbReference type="Proteomes" id="UP000316612">
    <property type="component" value="Unassembled WGS sequence"/>
</dbReference>
<gene>
    <name evidence="1" type="ORF">AUR04nite_00350</name>
</gene>
<evidence type="ECO:0000313" key="1">
    <source>
        <dbReference type="EMBL" id="GED04503.1"/>
    </source>
</evidence>
<accession>A0A4Y4DIY1</accession>
<dbReference type="EMBL" id="BJNY01000001">
    <property type="protein sequence ID" value="GED04503.1"/>
    <property type="molecule type" value="Genomic_DNA"/>
</dbReference>
<organism evidence="1 2">
    <name type="scientific">Glutamicibacter uratoxydans</name>
    <name type="common">Arthrobacter uratoxydans</name>
    <dbReference type="NCBI Taxonomy" id="43667"/>
    <lineage>
        <taxon>Bacteria</taxon>
        <taxon>Bacillati</taxon>
        <taxon>Actinomycetota</taxon>
        <taxon>Actinomycetes</taxon>
        <taxon>Micrococcales</taxon>
        <taxon>Micrococcaceae</taxon>
        <taxon>Glutamicibacter</taxon>
    </lineage>
</organism>
<dbReference type="RefSeq" id="WP_141360731.1">
    <property type="nucleotide sequence ID" value="NZ_BAAAJL010000007.1"/>
</dbReference>
<dbReference type="AlphaFoldDB" id="A0A4Y4DIY1"/>
<name>A0A4Y4DIY1_GLUUR</name>
<sequence length="171" mass="19005">MSAKFEREPITLELLGAEMTMKRSVHVDHWVQIEFVTCESLTINGIEYGGYFRIEKRHNGDALTLDLAGMNRKGVMGGIVGMTDAARVKLVDAFKSEVFPNIVIPSHEEMADAILDEYRSKGGSLASELLRDARSSTYRNREHAGYVNDIEVREAMVAGFVAYMAENGVSL</sequence>
<reference evidence="1 2" key="1">
    <citation type="submission" date="2019-06" db="EMBL/GenBank/DDBJ databases">
        <title>Whole genome shotgun sequence of Glutamicibacter uratoxydans NBRC 15515.</title>
        <authorList>
            <person name="Hosoyama A."/>
            <person name="Uohara A."/>
            <person name="Ohji S."/>
            <person name="Ichikawa N."/>
        </authorList>
    </citation>
    <scope>NUCLEOTIDE SEQUENCE [LARGE SCALE GENOMIC DNA]</scope>
    <source>
        <strain evidence="1 2">NBRC 15515</strain>
    </source>
</reference>
<keyword evidence="2" id="KW-1185">Reference proteome</keyword>